<dbReference type="CDD" id="cd08249">
    <property type="entry name" value="enoyl_reductase_like"/>
    <property type="match status" value="1"/>
</dbReference>
<name>A0A8H3GQR0_9AGAM</name>
<dbReference type="InterPro" id="IPR036291">
    <property type="entry name" value="NAD(P)-bd_dom_sf"/>
</dbReference>
<gene>
    <name evidence="2" type="ORF">RDB_LOCUS152579</name>
</gene>
<dbReference type="InterPro" id="IPR036047">
    <property type="entry name" value="F-box-like_dom_sf"/>
</dbReference>
<proteinExistence type="predicted"/>
<dbReference type="CDD" id="cd09917">
    <property type="entry name" value="F-box_SF"/>
    <property type="match status" value="1"/>
</dbReference>
<dbReference type="EMBL" id="CAJMWW010000269">
    <property type="protein sequence ID" value="CAE6461542.1"/>
    <property type="molecule type" value="Genomic_DNA"/>
</dbReference>
<evidence type="ECO:0000259" key="1">
    <source>
        <dbReference type="PROSITE" id="PS50181"/>
    </source>
</evidence>
<dbReference type="Pfam" id="PF00646">
    <property type="entry name" value="F-box"/>
    <property type="match status" value="1"/>
</dbReference>
<dbReference type="InterPro" id="IPR013154">
    <property type="entry name" value="ADH-like_N"/>
</dbReference>
<dbReference type="Pfam" id="PF00107">
    <property type="entry name" value="ADH_zinc_N"/>
    <property type="match status" value="1"/>
</dbReference>
<dbReference type="SUPFAM" id="SSF50129">
    <property type="entry name" value="GroES-like"/>
    <property type="match status" value="1"/>
</dbReference>
<feature type="domain" description="F-box" evidence="1">
    <location>
        <begin position="766"/>
        <end position="802"/>
    </location>
</feature>
<reference evidence="2" key="1">
    <citation type="submission" date="2021-01" db="EMBL/GenBank/DDBJ databases">
        <authorList>
            <person name="Kaushik A."/>
        </authorList>
    </citation>
    <scope>NUCLEOTIDE SEQUENCE</scope>
    <source>
        <strain evidence="2">AG3-T5</strain>
    </source>
</reference>
<dbReference type="Gene3D" id="3.40.50.720">
    <property type="entry name" value="NAD(P)-binding Rossmann-like Domain"/>
    <property type="match status" value="1"/>
</dbReference>
<protein>
    <recommendedName>
        <fullName evidence="1">F-box domain-containing protein</fullName>
    </recommendedName>
</protein>
<dbReference type="InterPro" id="IPR047122">
    <property type="entry name" value="Trans-enoyl_RdTase-like"/>
</dbReference>
<dbReference type="InterPro" id="IPR013149">
    <property type="entry name" value="ADH-like_C"/>
</dbReference>
<evidence type="ECO:0000313" key="2">
    <source>
        <dbReference type="EMBL" id="CAE6461542.1"/>
    </source>
</evidence>
<dbReference type="Proteomes" id="UP000663841">
    <property type="component" value="Unassembled WGS sequence"/>
</dbReference>
<comment type="caution">
    <text evidence="2">The sequence shown here is derived from an EMBL/GenBank/DDBJ whole genome shotgun (WGS) entry which is preliminary data.</text>
</comment>
<dbReference type="PANTHER" id="PTHR45348">
    <property type="entry name" value="HYPOTHETICAL OXIDOREDUCTASE (EUROFUNG)"/>
    <property type="match status" value="1"/>
</dbReference>
<dbReference type="SUPFAM" id="SSF51735">
    <property type="entry name" value="NAD(P)-binding Rossmann-fold domains"/>
    <property type="match status" value="1"/>
</dbReference>
<dbReference type="SMART" id="SM00829">
    <property type="entry name" value="PKS_ER"/>
    <property type="match status" value="1"/>
</dbReference>
<dbReference type="Pfam" id="PF08240">
    <property type="entry name" value="ADH_N"/>
    <property type="match status" value="1"/>
</dbReference>
<sequence>MSQHKASILPQKQGKLEVGVRSTPVPQGNQALVKVTAAAINPVDWKIQDYGWSFVEKYPAVLGTDGAGVIEAVGPAVTDFKPGDKVFFQGFYGRIDETTFQEKSIVETDIISKLPDNITEDEASTIPVAALAALVGLFQETGIDVPANGPTAQGRGVLILGGSSSVGQFGIQLARIAGFSPIVTTASAQHADLLKSLGATHVFDRNVDPKTIQSAFPTPVSLVLDSISAASTQSLAFDVLTTPSLVSGAHLAIGLPLDDSVKERNTGDKVTINHFFGSSHTYRDLSIPFWQNVGQWIKDGKFVPNRVQVVKGGLAALPEALDLSQTFAEVERDVGMTRATYVFVVHVAHLPQIPPFTYEITMGYGGYFAYRYKRTYYRQFLQQDSSPYGSGHGRRLASAVPRDPSAFKDWVVDRITMLKNAKICEIDDPYDGDVVRPDDGVGADDLGYNAVYDLDLEWFKFSDRYVQWTYTIDLDNLVFTINGTIHLRLDNMPPDLEDYSYCEGGDNPPVPQEYLCAKVNLWPAPGFDTGERQQKYEALQPIIIPVAEWGAPTWHELTASQRFSVEITHYLLHRTSPRFTYAYAPFVRRDIGQFCWNVLCASVPALPIFQEDNLKGTDTFRALSCGWTNGLFSVGAYARMFSLENGSPFKSLIADYCWIRGCLVTFCVHFEDPIYVAHEVEQMVQRMRRDGHPESVGIILSSQQELVVVAMDGPVIRHSPVLDIRTAPRGERPGRATDGRLLLTYLLSPPLTVSPLPWRQSLTVSAKSATGLPLEVLQIIIDHLDIRTYISMCCVSRSIRSVCVAHPRVGNYTVLHRVPGFMSIFAVQSVNHELKKIKLQWRSENGGWVHWKTQEVSPEEFNKLKRERNKK</sequence>
<dbReference type="PANTHER" id="PTHR45348:SF2">
    <property type="entry name" value="ZINC-TYPE ALCOHOL DEHYDROGENASE-LIKE PROTEIN C2E1P3.01"/>
    <property type="match status" value="1"/>
</dbReference>
<dbReference type="AlphaFoldDB" id="A0A8H3GQR0"/>
<dbReference type="InterPro" id="IPR001810">
    <property type="entry name" value="F-box_dom"/>
</dbReference>
<accession>A0A8H3GQR0</accession>
<dbReference type="PROSITE" id="PS50181">
    <property type="entry name" value="FBOX"/>
    <property type="match status" value="1"/>
</dbReference>
<evidence type="ECO:0000313" key="3">
    <source>
        <dbReference type="Proteomes" id="UP000663841"/>
    </source>
</evidence>
<dbReference type="Gene3D" id="3.90.180.10">
    <property type="entry name" value="Medium-chain alcohol dehydrogenases, catalytic domain"/>
    <property type="match status" value="1"/>
</dbReference>
<organism evidence="2 3">
    <name type="scientific">Rhizoctonia solani</name>
    <dbReference type="NCBI Taxonomy" id="456999"/>
    <lineage>
        <taxon>Eukaryota</taxon>
        <taxon>Fungi</taxon>
        <taxon>Dikarya</taxon>
        <taxon>Basidiomycota</taxon>
        <taxon>Agaricomycotina</taxon>
        <taxon>Agaricomycetes</taxon>
        <taxon>Cantharellales</taxon>
        <taxon>Ceratobasidiaceae</taxon>
        <taxon>Rhizoctonia</taxon>
    </lineage>
</organism>
<dbReference type="SUPFAM" id="SSF81383">
    <property type="entry name" value="F-box domain"/>
    <property type="match status" value="1"/>
</dbReference>
<dbReference type="GO" id="GO:0016651">
    <property type="term" value="F:oxidoreductase activity, acting on NAD(P)H"/>
    <property type="evidence" value="ECO:0007669"/>
    <property type="project" value="InterPro"/>
</dbReference>
<dbReference type="InterPro" id="IPR011032">
    <property type="entry name" value="GroES-like_sf"/>
</dbReference>
<dbReference type="InterPro" id="IPR020843">
    <property type="entry name" value="ER"/>
</dbReference>
<dbReference type="SMART" id="SM00256">
    <property type="entry name" value="FBOX"/>
    <property type="match status" value="1"/>
</dbReference>